<dbReference type="EMBL" id="LS483470">
    <property type="protein sequence ID" value="SQI43452.1"/>
    <property type="molecule type" value="Genomic_DNA"/>
</dbReference>
<name>A0A2X4V9Q0_9GAMM</name>
<sequence>MKKEWFSTHELTRLDGLPSTIQGINQKARREHWKSRKRVGVQGKALEYHIDSVPEKVRAALFAKEESDKYGVSVGMNDPLVVWVTAYNQLTVAERERLISLIVRDGITGLMERIGLSTDIAEAAQV</sequence>
<organism evidence="2 3">
    <name type="scientific">Leminorella richardii</name>
    <dbReference type="NCBI Taxonomy" id="158841"/>
    <lineage>
        <taxon>Bacteria</taxon>
        <taxon>Pseudomonadati</taxon>
        <taxon>Pseudomonadota</taxon>
        <taxon>Gammaproteobacteria</taxon>
        <taxon>Enterobacterales</taxon>
        <taxon>Budviciaceae</taxon>
        <taxon>Leminorella</taxon>
    </lineage>
</organism>
<dbReference type="InterPro" id="IPR003314">
    <property type="entry name" value="Mu-type_HTH"/>
</dbReference>
<dbReference type="InterPro" id="IPR036388">
    <property type="entry name" value="WH-like_DNA-bd_sf"/>
</dbReference>
<dbReference type="Proteomes" id="UP000249005">
    <property type="component" value="Chromosome 1"/>
</dbReference>
<evidence type="ECO:0000259" key="1">
    <source>
        <dbReference type="PROSITE" id="PS51702"/>
    </source>
</evidence>
<feature type="domain" description="HTH Mu-type" evidence="1">
    <location>
        <begin position="2"/>
        <end position="69"/>
    </location>
</feature>
<dbReference type="PROSITE" id="PS51702">
    <property type="entry name" value="HTH_MU"/>
    <property type="match status" value="1"/>
</dbReference>
<reference evidence="2 3" key="1">
    <citation type="submission" date="2018-06" db="EMBL/GenBank/DDBJ databases">
        <authorList>
            <consortium name="Pathogen Informatics"/>
            <person name="Doyle S."/>
        </authorList>
    </citation>
    <scope>NUCLEOTIDE SEQUENCE [LARGE SCALE GENOMIC DNA]</scope>
    <source>
        <strain evidence="2 3">NCTC12151</strain>
    </source>
</reference>
<dbReference type="Gene3D" id="1.10.10.10">
    <property type="entry name" value="Winged helix-like DNA-binding domain superfamily/Winged helix DNA-binding domain"/>
    <property type="match status" value="1"/>
</dbReference>
<gene>
    <name evidence="2" type="ORF">NCTC12151_03067</name>
</gene>
<dbReference type="GO" id="GO:0003677">
    <property type="term" value="F:DNA binding"/>
    <property type="evidence" value="ECO:0007669"/>
    <property type="project" value="UniProtKB-KW"/>
</dbReference>
<proteinExistence type="predicted"/>
<keyword evidence="2" id="KW-0238">DNA-binding</keyword>
<accession>A0A2X4V9Q0</accession>
<evidence type="ECO:0000313" key="3">
    <source>
        <dbReference type="Proteomes" id="UP000249005"/>
    </source>
</evidence>
<dbReference type="SUPFAM" id="SSF46955">
    <property type="entry name" value="Putative DNA-binding domain"/>
    <property type="match status" value="1"/>
</dbReference>
<dbReference type="OrthoDB" id="6538337at2"/>
<evidence type="ECO:0000313" key="2">
    <source>
        <dbReference type="EMBL" id="SQI43452.1"/>
    </source>
</evidence>
<dbReference type="AlphaFoldDB" id="A0A2X4V9Q0"/>
<protein>
    <submittedName>
        <fullName evidence="2">Mu DNA-binding domain</fullName>
    </submittedName>
</protein>
<dbReference type="KEGG" id="lri:NCTC12151_03067"/>
<dbReference type="InterPro" id="IPR009061">
    <property type="entry name" value="DNA-bd_dom_put_sf"/>
</dbReference>
<dbReference type="Pfam" id="PF02316">
    <property type="entry name" value="HTH_Tnp_Mu_1"/>
    <property type="match status" value="1"/>
</dbReference>
<keyword evidence="3" id="KW-1185">Reference proteome</keyword>